<protein>
    <submittedName>
        <fullName evidence="7">Glycoprotein M6Ba</fullName>
    </submittedName>
</protein>
<evidence type="ECO:0000313" key="7">
    <source>
        <dbReference type="Ensembl" id="ENSPREP00000018457.1"/>
    </source>
</evidence>
<dbReference type="PANTHER" id="PTHR11683:SF10">
    <property type="entry name" value="NEURONAL MEMBRANE GLYCOPROTEIN M6-B"/>
    <property type="match status" value="1"/>
</dbReference>
<evidence type="ECO:0000256" key="2">
    <source>
        <dbReference type="ARBA" id="ARBA00010595"/>
    </source>
</evidence>
<keyword evidence="5 6" id="KW-0472">Membrane</keyword>
<dbReference type="GO" id="GO:0061564">
    <property type="term" value="P:axon development"/>
    <property type="evidence" value="ECO:0007669"/>
    <property type="project" value="TreeGrafter"/>
</dbReference>
<keyword evidence="3 6" id="KW-0812">Transmembrane</keyword>
<evidence type="ECO:0000256" key="1">
    <source>
        <dbReference type="ARBA" id="ARBA00004141"/>
    </source>
</evidence>
<comment type="similarity">
    <text evidence="2">Belongs to the myelin proteolipid protein family.</text>
</comment>
<comment type="subcellular location">
    <subcellularLocation>
        <location evidence="1">Membrane</location>
        <topology evidence="1">Multi-pass membrane protein</topology>
    </subcellularLocation>
</comment>
<dbReference type="Bgee" id="ENSPREG00000012494">
    <property type="expression patterns" value="Expressed in head and 1 other cell type or tissue"/>
</dbReference>
<dbReference type="AlphaFoldDB" id="A0A3P9P9H6"/>
<keyword evidence="8" id="KW-1185">Reference proteome</keyword>
<dbReference type="PANTHER" id="PTHR11683">
    <property type="entry name" value="MYELIN PROTEOLIPID"/>
    <property type="match status" value="1"/>
</dbReference>
<dbReference type="Ensembl" id="ENSPRET00000018658.1">
    <property type="protein sequence ID" value="ENSPREP00000018457.1"/>
    <property type="gene ID" value="ENSPREG00000012494.1"/>
</dbReference>
<feature type="transmembrane region" description="Helical" evidence="6">
    <location>
        <begin position="163"/>
        <end position="194"/>
    </location>
</feature>
<evidence type="ECO:0000256" key="4">
    <source>
        <dbReference type="ARBA" id="ARBA00022989"/>
    </source>
</evidence>
<dbReference type="PROSITE" id="PS00575">
    <property type="entry name" value="MYELIN_PLP_1"/>
    <property type="match status" value="1"/>
</dbReference>
<feature type="transmembrane region" description="Helical" evidence="6">
    <location>
        <begin position="253"/>
        <end position="271"/>
    </location>
</feature>
<dbReference type="PROSITE" id="PS01004">
    <property type="entry name" value="MYELIN_PLP_2"/>
    <property type="match status" value="1"/>
</dbReference>
<dbReference type="STRING" id="8081.ENSPREP00000018457"/>
<keyword evidence="4 6" id="KW-1133">Transmembrane helix</keyword>
<evidence type="ECO:0000256" key="3">
    <source>
        <dbReference type="ARBA" id="ARBA00022692"/>
    </source>
</evidence>
<reference evidence="7" key="2">
    <citation type="submission" date="2025-08" db="UniProtKB">
        <authorList>
            <consortium name="Ensembl"/>
        </authorList>
    </citation>
    <scope>IDENTIFICATION</scope>
    <source>
        <strain evidence="7">Guanapo</strain>
    </source>
</reference>
<feature type="transmembrane region" description="Helical" evidence="6">
    <location>
        <begin position="69"/>
        <end position="97"/>
    </location>
</feature>
<sequence>MSEKITMCVECRIEDPRWVYSPPKPVPTCEHQLVVPTGAGCHGNSNAFTQDGCFECCIKCLGGVPYASLVATMLCFSGVALFCGCGHVALTGTLTMLENHFSRITSDHATLAAVIQIFQYVIYGIASFFFVYAILLLGEGFYTTSTIKKELQSDFKTTICGRCITAFFMFLTYIFALVFIAIFCFTAIPVFLFFNMWNTCAAMRSPDSNITYPDSICVDVRQYGVIPLNATPGKACGTTLTDICSTSEFYLSYHLYIVALAGAGATVIALVSCSDNPPLKICTLPWHAYLLPWQPRLSRKCVVLSAEILPRGLLCERVCVWCERLCFTPLWRWTFVFCIQGNGDAKKKKKVMKHLNTRFTGSPALPFCFLIF</sequence>
<dbReference type="SMART" id="SM00002">
    <property type="entry name" value="PLP"/>
    <property type="match status" value="1"/>
</dbReference>
<feature type="transmembrane region" description="Helical" evidence="6">
    <location>
        <begin position="117"/>
        <end position="142"/>
    </location>
</feature>
<dbReference type="Pfam" id="PF01275">
    <property type="entry name" value="Myelin_PLP"/>
    <property type="match status" value="1"/>
</dbReference>
<dbReference type="GO" id="GO:0022010">
    <property type="term" value="P:central nervous system myelination"/>
    <property type="evidence" value="ECO:0007669"/>
    <property type="project" value="TreeGrafter"/>
</dbReference>
<evidence type="ECO:0000313" key="8">
    <source>
        <dbReference type="Proteomes" id="UP000242638"/>
    </source>
</evidence>
<dbReference type="GO" id="GO:0019911">
    <property type="term" value="F:structural constituent of myelin sheath"/>
    <property type="evidence" value="ECO:0007669"/>
    <property type="project" value="TreeGrafter"/>
</dbReference>
<evidence type="ECO:0000256" key="6">
    <source>
        <dbReference type="SAM" id="Phobius"/>
    </source>
</evidence>
<dbReference type="GeneTree" id="ENSGT00390000006915"/>
<organism evidence="7 8">
    <name type="scientific">Poecilia reticulata</name>
    <name type="common">Guppy</name>
    <name type="synonym">Acanthophacelus reticulatus</name>
    <dbReference type="NCBI Taxonomy" id="8081"/>
    <lineage>
        <taxon>Eukaryota</taxon>
        <taxon>Metazoa</taxon>
        <taxon>Chordata</taxon>
        <taxon>Craniata</taxon>
        <taxon>Vertebrata</taxon>
        <taxon>Euteleostomi</taxon>
        <taxon>Actinopterygii</taxon>
        <taxon>Neopterygii</taxon>
        <taxon>Teleostei</taxon>
        <taxon>Neoteleostei</taxon>
        <taxon>Acanthomorphata</taxon>
        <taxon>Ovalentaria</taxon>
        <taxon>Atherinomorphae</taxon>
        <taxon>Cyprinodontiformes</taxon>
        <taxon>Poeciliidae</taxon>
        <taxon>Poeciliinae</taxon>
        <taxon>Poecilia</taxon>
    </lineage>
</organism>
<accession>A0A3P9P9H6</accession>
<dbReference type="GO" id="GO:0005886">
    <property type="term" value="C:plasma membrane"/>
    <property type="evidence" value="ECO:0007669"/>
    <property type="project" value="TreeGrafter"/>
</dbReference>
<dbReference type="PRINTS" id="PR00214">
    <property type="entry name" value="MYELINPLP"/>
</dbReference>
<dbReference type="Proteomes" id="UP000242638">
    <property type="component" value="Unassembled WGS sequence"/>
</dbReference>
<dbReference type="InterPro" id="IPR001614">
    <property type="entry name" value="Myelin_PLP"/>
</dbReference>
<dbReference type="InterPro" id="IPR018237">
    <property type="entry name" value="Myelin_PLP_CS"/>
</dbReference>
<name>A0A3P9P9H6_POERE</name>
<evidence type="ECO:0000256" key="5">
    <source>
        <dbReference type="ARBA" id="ARBA00023136"/>
    </source>
</evidence>
<proteinExistence type="inferred from homology"/>
<reference evidence="8" key="1">
    <citation type="submission" date="2013-11" db="EMBL/GenBank/DDBJ databases">
        <title>The genomic landscape of the Guanapo guppy.</title>
        <authorList>
            <person name="Kuenstner A."/>
            <person name="Dreyer C."/>
        </authorList>
    </citation>
    <scope>NUCLEOTIDE SEQUENCE</scope>
    <source>
        <strain evidence="8">Guanapo</strain>
    </source>
</reference>
<dbReference type="GO" id="GO:0043209">
    <property type="term" value="C:myelin sheath"/>
    <property type="evidence" value="ECO:0007669"/>
    <property type="project" value="TreeGrafter"/>
</dbReference>
<reference evidence="7" key="3">
    <citation type="submission" date="2025-09" db="UniProtKB">
        <authorList>
            <consortium name="Ensembl"/>
        </authorList>
    </citation>
    <scope>IDENTIFICATION</scope>
    <source>
        <strain evidence="7">Guanapo</strain>
    </source>
</reference>